<dbReference type="VEuPathDB" id="FungiDB:BD410DRAFT_78698"/>
<protein>
    <submittedName>
        <fullName evidence="1">Uncharacterized protein</fullName>
    </submittedName>
</protein>
<organism evidence="1 2">
    <name type="scientific">Rickenella mellea</name>
    <dbReference type="NCBI Taxonomy" id="50990"/>
    <lineage>
        <taxon>Eukaryota</taxon>
        <taxon>Fungi</taxon>
        <taxon>Dikarya</taxon>
        <taxon>Basidiomycota</taxon>
        <taxon>Agaricomycotina</taxon>
        <taxon>Agaricomycetes</taxon>
        <taxon>Hymenochaetales</taxon>
        <taxon>Rickenellaceae</taxon>
        <taxon>Rickenella</taxon>
    </lineage>
</organism>
<dbReference type="EMBL" id="ML170165">
    <property type="protein sequence ID" value="TDL25076.1"/>
    <property type="molecule type" value="Genomic_DNA"/>
</dbReference>
<keyword evidence="2" id="KW-1185">Reference proteome</keyword>
<reference evidence="1 2" key="1">
    <citation type="submission" date="2018-06" db="EMBL/GenBank/DDBJ databases">
        <title>A transcriptomic atlas of mushroom development highlights an independent origin of complex multicellularity.</title>
        <authorList>
            <consortium name="DOE Joint Genome Institute"/>
            <person name="Krizsan K."/>
            <person name="Almasi E."/>
            <person name="Merenyi Z."/>
            <person name="Sahu N."/>
            <person name="Viragh M."/>
            <person name="Koszo T."/>
            <person name="Mondo S."/>
            <person name="Kiss B."/>
            <person name="Balint B."/>
            <person name="Kues U."/>
            <person name="Barry K."/>
            <person name="Hegedus J.C."/>
            <person name="Henrissat B."/>
            <person name="Johnson J."/>
            <person name="Lipzen A."/>
            <person name="Ohm R."/>
            <person name="Nagy I."/>
            <person name="Pangilinan J."/>
            <person name="Yan J."/>
            <person name="Xiong Y."/>
            <person name="Grigoriev I.V."/>
            <person name="Hibbett D.S."/>
            <person name="Nagy L.G."/>
        </authorList>
    </citation>
    <scope>NUCLEOTIDE SEQUENCE [LARGE SCALE GENOMIC DNA]</scope>
    <source>
        <strain evidence="1 2">SZMC22713</strain>
    </source>
</reference>
<evidence type="ECO:0000313" key="1">
    <source>
        <dbReference type="EMBL" id="TDL25076.1"/>
    </source>
</evidence>
<dbReference type="AlphaFoldDB" id="A0A4Y7QCJ2"/>
<proteinExistence type="predicted"/>
<sequence>MDDTFVIRNISAPHAQSGYILCSMACEANMNMLVHWDNLLCRRESLLGTFVYESTDLWSLRRASRLPTLVETTNCDSTGFSPPLAPSHRKFLGAQAPFSWNISRQFLHHSPHVTSPGVVRGSTNMLTVKEVIFVCFYSRNALMSSIILCQNSSHLKSTD</sequence>
<accession>A0A4Y7QCJ2</accession>
<name>A0A4Y7QCJ2_9AGAM</name>
<gene>
    <name evidence="1" type="ORF">BD410DRAFT_78698</name>
</gene>
<dbReference type="Proteomes" id="UP000294933">
    <property type="component" value="Unassembled WGS sequence"/>
</dbReference>
<evidence type="ECO:0000313" key="2">
    <source>
        <dbReference type="Proteomes" id="UP000294933"/>
    </source>
</evidence>